<organism evidence="4 5">
    <name type="scientific">Flexistipes sinusarabici</name>
    <dbReference type="NCBI Taxonomy" id="2352"/>
    <lineage>
        <taxon>Bacteria</taxon>
        <taxon>Pseudomonadati</taxon>
        <taxon>Deferribacterota</taxon>
        <taxon>Deferribacteres</taxon>
        <taxon>Deferribacterales</taxon>
        <taxon>Flexistipitaceae</taxon>
        <taxon>Flexistipes</taxon>
    </lineage>
</organism>
<name>A0A5D0MQ91_FLESI</name>
<keyword evidence="4" id="KW-0489">Methyltransferase</keyword>
<dbReference type="RefSeq" id="WP_303700712.1">
    <property type="nucleotide sequence ID" value="NZ_VSIV01000102.1"/>
</dbReference>
<feature type="domain" description="TsaA-like" evidence="3">
    <location>
        <begin position="6"/>
        <end position="132"/>
    </location>
</feature>
<dbReference type="InterPro" id="IPR036413">
    <property type="entry name" value="YaeB-like_sf"/>
</dbReference>
<keyword evidence="1" id="KW-0949">S-adenosyl-L-methionine</keyword>
<dbReference type="AlphaFoldDB" id="A0A5D0MQ91"/>
<evidence type="ECO:0000313" key="4">
    <source>
        <dbReference type="EMBL" id="TYB33790.1"/>
    </source>
</evidence>
<dbReference type="Pfam" id="PF01980">
    <property type="entry name" value="TrmO_N"/>
    <property type="match status" value="1"/>
</dbReference>
<dbReference type="GO" id="GO:0008168">
    <property type="term" value="F:methyltransferase activity"/>
    <property type="evidence" value="ECO:0007669"/>
    <property type="project" value="UniProtKB-KW"/>
</dbReference>
<dbReference type="PROSITE" id="PS51668">
    <property type="entry name" value="TSAA_2"/>
    <property type="match status" value="1"/>
</dbReference>
<dbReference type="NCBIfam" id="TIGR00104">
    <property type="entry name" value="tRNA_TsaA"/>
    <property type="match status" value="1"/>
</dbReference>
<protein>
    <submittedName>
        <fullName evidence="4">tRNA (N6-threonylcarbamoyladenosine(37)-N6)-methyltransferase TrmO</fullName>
    </submittedName>
</protein>
<keyword evidence="4" id="KW-0808">Transferase</keyword>
<evidence type="ECO:0000256" key="1">
    <source>
        <dbReference type="ARBA" id="ARBA00022691"/>
    </source>
</evidence>
<reference evidence="4 5" key="1">
    <citation type="submission" date="2019-08" db="EMBL/GenBank/DDBJ databases">
        <title>Genomic characterization of a novel candidate phylum (ARYD3) from a high temperature, high salinity tertiary oil reservoir in north central Oklahoma, USA.</title>
        <authorList>
            <person name="Youssef N.H."/>
            <person name="Yadav A."/>
            <person name="Elshahed M.S."/>
        </authorList>
    </citation>
    <scope>NUCLEOTIDE SEQUENCE [LARGE SCALE GENOMIC DNA]</scope>
    <source>
        <strain evidence="4">ARYD1</strain>
    </source>
</reference>
<dbReference type="SUPFAM" id="SSF118196">
    <property type="entry name" value="YaeB-like"/>
    <property type="match status" value="1"/>
</dbReference>
<dbReference type="GO" id="GO:0032259">
    <property type="term" value="P:methylation"/>
    <property type="evidence" value="ECO:0007669"/>
    <property type="project" value="UniProtKB-KW"/>
</dbReference>
<dbReference type="PANTHER" id="PTHR12818">
    <property type="entry name" value="TRNA (ADENINE(37)-N6)-METHYLTRANSFERASE"/>
    <property type="match status" value="1"/>
</dbReference>
<evidence type="ECO:0000313" key="5">
    <source>
        <dbReference type="Proteomes" id="UP000323337"/>
    </source>
</evidence>
<sequence>MKKYTFEPIGFFYTDTAEVPRHWSVSEEKGRIVLEEKYKEGVTDYSPGDKIMVIFVFHKSPEFSVQNLRTKPPHKNEEKGVFSICSPVRPNPLGISVLKITKVENNIIYVKNIDMLNETPILDIKPFIPANK</sequence>
<comment type="caution">
    <text evidence="4">The sequence shown here is derived from an EMBL/GenBank/DDBJ whole genome shotgun (WGS) entry which is preliminary data.</text>
</comment>
<dbReference type="Proteomes" id="UP000323337">
    <property type="component" value="Unassembled WGS sequence"/>
</dbReference>
<dbReference type="EMBL" id="VSIV01000102">
    <property type="protein sequence ID" value="TYB33790.1"/>
    <property type="molecule type" value="Genomic_DNA"/>
</dbReference>
<dbReference type="InterPro" id="IPR036414">
    <property type="entry name" value="YaeB_N_sf"/>
</dbReference>
<gene>
    <name evidence="4" type="primary">tsaA</name>
    <name evidence="4" type="ORF">FXF49_04510</name>
</gene>
<dbReference type="Gene3D" id="2.40.30.70">
    <property type="entry name" value="YaeB-like"/>
    <property type="match status" value="1"/>
</dbReference>
<accession>A0A5D0MQ91</accession>
<dbReference type="InterPro" id="IPR040372">
    <property type="entry name" value="YaeB-like"/>
</dbReference>
<dbReference type="PANTHER" id="PTHR12818:SF0">
    <property type="entry name" value="TRNA (ADENINE(37)-N6)-METHYLTRANSFERASE"/>
    <property type="match status" value="1"/>
</dbReference>
<comment type="similarity">
    <text evidence="2">Belongs to the tRNA methyltransferase O family.</text>
</comment>
<evidence type="ECO:0000259" key="3">
    <source>
        <dbReference type="PROSITE" id="PS51668"/>
    </source>
</evidence>
<dbReference type="InterPro" id="IPR023370">
    <property type="entry name" value="TrmO-like_N"/>
</dbReference>
<proteinExistence type="inferred from homology"/>
<dbReference type="CDD" id="cd09281">
    <property type="entry name" value="UPF0066"/>
    <property type="match status" value="1"/>
</dbReference>
<evidence type="ECO:0000256" key="2">
    <source>
        <dbReference type="ARBA" id="ARBA00033753"/>
    </source>
</evidence>